<reference evidence="2" key="1">
    <citation type="journal article" name="BMC Genomics">
        <title>Long-read sequencing and de novo genome assembly of marine medaka (Oryzias melastigma).</title>
        <authorList>
            <person name="Liang P."/>
            <person name="Saqib H.S.A."/>
            <person name="Ni X."/>
            <person name="Shen Y."/>
        </authorList>
    </citation>
    <scope>NUCLEOTIDE SEQUENCE</scope>
    <source>
        <strain evidence="2">Bigg-433</strain>
    </source>
</reference>
<gene>
    <name evidence="2" type="ORF">FQA47_011595</name>
</gene>
<feature type="transmembrane region" description="Helical" evidence="1">
    <location>
        <begin position="70"/>
        <end position="88"/>
    </location>
</feature>
<name>A0A834CIB3_ORYME</name>
<organism evidence="2 3">
    <name type="scientific">Oryzias melastigma</name>
    <name type="common">Marine medaka</name>
    <dbReference type="NCBI Taxonomy" id="30732"/>
    <lineage>
        <taxon>Eukaryota</taxon>
        <taxon>Metazoa</taxon>
        <taxon>Chordata</taxon>
        <taxon>Craniata</taxon>
        <taxon>Vertebrata</taxon>
        <taxon>Euteleostomi</taxon>
        <taxon>Actinopterygii</taxon>
        <taxon>Neopterygii</taxon>
        <taxon>Teleostei</taxon>
        <taxon>Neoteleostei</taxon>
        <taxon>Acanthomorphata</taxon>
        <taxon>Ovalentaria</taxon>
        <taxon>Atherinomorphae</taxon>
        <taxon>Beloniformes</taxon>
        <taxon>Adrianichthyidae</taxon>
        <taxon>Oryziinae</taxon>
        <taxon>Oryzias</taxon>
    </lineage>
</organism>
<keyword evidence="1" id="KW-0812">Transmembrane</keyword>
<keyword evidence="1" id="KW-0472">Membrane</keyword>
<comment type="caution">
    <text evidence="2">The sequence shown here is derived from an EMBL/GenBank/DDBJ whole genome shotgun (WGS) entry which is preliminary data.</text>
</comment>
<evidence type="ECO:0000313" key="2">
    <source>
        <dbReference type="EMBL" id="KAF6729003.1"/>
    </source>
</evidence>
<dbReference type="AlphaFoldDB" id="A0A834CIB3"/>
<accession>A0A834CIB3</accession>
<evidence type="ECO:0000313" key="3">
    <source>
        <dbReference type="Proteomes" id="UP000646548"/>
    </source>
</evidence>
<sequence>MSVNTSLTVVYWGFILGDAYYKWLLEPEDKPKKVPHSEGHIHFTPLVFLDLRLFLFMEHVFYYGLHPVSWFILIANVAVTTIEWQFLIRQFYKLSTGKEEPTAPAASSS</sequence>
<evidence type="ECO:0008006" key="4">
    <source>
        <dbReference type="Google" id="ProtNLM"/>
    </source>
</evidence>
<proteinExistence type="predicted"/>
<evidence type="ECO:0000256" key="1">
    <source>
        <dbReference type="SAM" id="Phobius"/>
    </source>
</evidence>
<keyword evidence="1" id="KW-1133">Transmembrane helix</keyword>
<dbReference type="Proteomes" id="UP000646548">
    <property type="component" value="Unassembled WGS sequence"/>
</dbReference>
<protein>
    <recommendedName>
        <fullName evidence="4">TLC domain-containing protein</fullName>
    </recommendedName>
</protein>
<dbReference type="EMBL" id="WKFB01000268">
    <property type="protein sequence ID" value="KAF6729003.1"/>
    <property type="molecule type" value="Genomic_DNA"/>
</dbReference>